<protein>
    <submittedName>
        <fullName evidence="1">Uncharacterized protein</fullName>
    </submittedName>
</protein>
<accession>A0A1B0A3V6</accession>
<dbReference type="Proteomes" id="UP000092445">
    <property type="component" value="Unassembled WGS sequence"/>
</dbReference>
<dbReference type="VEuPathDB" id="VectorBase:GPAI033662"/>
<evidence type="ECO:0000313" key="1">
    <source>
        <dbReference type="EnsemblMetazoa" id="GPAI033662-PA"/>
    </source>
</evidence>
<keyword evidence="2" id="KW-1185">Reference proteome</keyword>
<proteinExistence type="predicted"/>
<organism evidence="1 2">
    <name type="scientific">Glossina pallidipes</name>
    <name type="common">Tsetse fly</name>
    <dbReference type="NCBI Taxonomy" id="7398"/>
    <lineage>
        <taxon>Eukaryota</taxon>
        <taxon>Metazoa</taxon>
        <taxon>Ecdysozoa</taxon>
        <taxon>Arthropoda</taxon>
        <taxon>Hexapoda</taxon>
        <taxon>Insecta</taxon>
        <taxon>Pterygota</taxon>
        <taxon>Neoptera</taxon>
        <taxon>Endopterygota</taxon>
        <taxon>Diptera</taxon>
        <taxon>Brachycera</taxon>
        <taxon>Muscomorpha</taxon>
        <taxon>Hippoboscoidea</taxon>
        <taxon>Glossinidae</taxon>
        <taxon>Glossina</taxon>
    </lineage>
</organism>
<evidence type="ECO:0000313" key="2">
    <source>
        <dbReference type="Proteomes" id="UP000092445"/>
    </source>
</evidence>
<dbReference type="AlphaFoldDB" id="A0A1B0A3V6"/>
<dbReference type="EnsemblMetazoa" id="GPAI033662-RA">
    <property type="protein sequence ID" value="GPAI033662-PA"/>
    <property type="gene ID" value="GPAI033662"/>
</dbReference>
<reference evidence="2" key="1">
    <citation type="submission" date="2014-03" db="EMBL/GenBank/DDBJ databases">
        <authorList>
            <person name="Aksoy S."/>
            <person name="Warren W."/>
            <person name="Wilson R.K."/>
        </authorList>
    </citation>
    <scope>NUCLEOTIDE SEQUENCE [LARGE SCALE GENOMIC DNA]</scope>
    <source>
        <strain evidence="2">IAEA</strain>
    </source>
</reference>
<reference evidence="1" key="2">
    <citation type="submission" date="2020-05" db="UniProtKB">
        <authorList>
            <consortium name="EnsemblMetazoa"/>
        </authorList>
    </citation>
    <scope>IDENTIFICATION</scope>
    <source>
        <strain evidence="1">IAEA</strain>
    </source>
</reference>
<name>A0A1B0A3V6_GLOPL</name>
<sequence length="143" mass="16634">MESTMLHSSHYHQSTRRTLKTTKIVRNTSRNTKRKHLNGKAMLTVALLLLINHLTLIQAAGLPRDSPLGTLQRVHDDFYAKVTEERGSASTQLNTASNLLYFKRDEFKISFNYVSRHLVEERALLRRYAYNSIWSLSRPYVQE</sequence>